<evidence type="ECO:0000313" key="7">
    <source>
        <dbReference type="EMBL" id="NDL66343.1"/>
    </source>
</evidence>
<dbReference type="Gene3D" id="3.40.50.2300">
    <property type="match status" value="2"/>
</dbReference>
<dbReference type="SUPFAM" id="SSF53822">
    <property type="entry name" value="Periplasmic binding protein-like I"/>
    <property type="match status" value="1"/>
</dbReference>
<evidence type="ECO:0000256" key="2">
    <source>
        <dbReference type="ARBA" id="ARBA00023015"/>
    </source>
</evidence>
<dbReference type="Pfam" id="PF13377">
    <property type="entry name" value="Peripla_BP_3"/>
    <property type="match status" value="1"/>
</dbReference>
<dbReference type="PROSITE" id="PS50932">
    <property type="entry name" value="HTH_LACI_2"/>
    <property type="match status" value="1"/>
</dbReference>
<dbReference type="AlphaFoldDB" id="A0A7X5HTG6"/>
<dbReference type="SUPFAM" id="SSF47413">
    <property type="entry name" value="lambda repressor-like DNA-binding domains"/>
    <property type="match status" value="1"/>
</dbReference>
<dbReference type="GO" id="GO:0000976">
    <property type="term" value="F:transcription cis-regulatory region binding"/>
    <property type="evidence" value="ECO:0007669"/>
    <property type="project" value="TreeGrafter"/>
</dbReference>
<feature type="domain" description="HTH cro/C1-type" evidence="6">
    <location>
        <begin position="2"/>
        <end position="51"/>
    </location>
</feature>
<name>A0A7X5HTG6_9FIRM</name>
<dbReference type="InterPro" id="IPR001387">
    <property type="entry name" value="Cro/C1-type_HTH"/>
</dbReference>
<keyword evidence="4" id="KW-0804">Transcription</keyword>
<dbReference type="PROSITE" id="PS00356">
    <property type="entry name" value="HTH_LACI_1"/>
    <property type="match status" value="1"/>
</dbReference>
<proteinExistence type="predicted"/>
<dbReference type="CDD" id="cd01392">
    <property type="entry name" value="HTH_LacI"/>
    <property type="match status" value="1"/>
</dbReference>
<reference evidence="7 8" key="1">
    <citation type="submission" date="2020-01" db="EMBL/GenBank/DDBJ databases">
        <title>Anaeroalcalibacter tamaniensis gen. nov., sp. nov., moderately halophilic strictly anaerobic fermenter bacterium from mud volcano of Taman peninsula.</title>
        <authorList>
            <person name="Frolova A."/>
            <person name="Merkel A.Y."/>
            <person name="Slobodkin A.I."/>
        </authorList>
    </citation>
    <scope>NUCLEOTIDE SEQUENCE [LARGE SCALE GENOMIC DNA]</scope>
    <source>
        <strain evidence="7 8">F-3ap</strain>
    </source>
</reference>
<evidence type="ECO:0000313" key="8">
    <source>
        <dbReference type="Proteomes" id="UP000461585"/>
    </source>
</evidence>
<dbReference type="InterPro" id="IPR046335">
    <property type="entry name" value="LacI/GalR-like_sensor"/>
</dbReference>
<keyword evidence="8" id="KW-1185">Reference proteome</keyword>
<evidence type="ECO:0000256" key="3">
    <source>
        <dbReference type="ARBA" id="ARBA00023125"/>
    </source>
</evidence>
<dbReference type="InterPro" id="IPR010982">
    <property type="entry name" value="Lambda_DNA-bd_dom_sf"/>
</dbReference>
<keyword evidence="1" id="KW-0678">Repressor</keyword>
<evidence type="ECO:0000256" key="4">
    <source>
        <dbReference type="ARBA" id="ARBA00023163"/>
    </source>
</evidence>
<dbReference type="Gene3D" id="1.10.260.40">
    <property type="entry name" value="lambda repressor-like DNA-binding domains"/>
    <property type="match status" value="1"/>
</dbReference>
<dbReference type="CDD" id="cd06267">
    <property type="entry name" value="PBP1_LacI_sugar_binding-like"/>
    <property type="match status" value="1"/>
</dbReference>
<protein>
    <submittedName>
        <fullName evidence="7">LacI family transcriptional regulator</fullName>
    </submittedName>
</protein>
<keyword evidence="3" id="KW-0238">DNA-binding</keyword>
<gene>
    <name evidence="7" type="ORF">GXN74_01095</name>
</gene>
<dbReference type="PANTHER" id="PTHR30146:SF148">
    <property type="entry name" value="HTH-TYPE TRANSCRIPTIONAL REPRESSOR PURR-RELATED"/>
    <property type="match status" value="1"/>
</dbReference>
<sequence length="344" mass="38419">MKVTIDDVAREAGVSTATVSRVINRNYPVAPKTRERVEAAIEKLEFSPNILAKGLMMKRTNSIGVVIPSVMNPYFWQIVHKIEAVLKEHNYMAFLCYAVTAKEEYDYIRNLIQRSVDGIIIVDGTSENRNNGYFERISKEVPLVLINGLHQGYKVNHVMADQETGAKDALRYLHSLGHRKIAYVTGLDPKVYAYGIKEKAYKEFLQEKGLPFNPDNILRLPGELGTRIIEVADAVEVLRSRFQKPDPPTAFFAANDVMGISLIHGAKALGLSVPEDLSIVGFDDGLLAKISNPLLTTVDINTEELGLQSARMIIDTIENGQNTGYKKVILNTKLVLRDSCRPLY</sequence>
<organism evidence="7 8">
    <name type="scientific">Anaerotalea alkaliphila</name>
    <dbReference type="NCBI Taxonomy" id="2662126"/>
    <lineage>
        <taxon>Bacteria</taxon>
        <taxon>Bacillati</taxon>
        <taxon>Bacillota</taxon>
        <taxon>Clostridia</taxon>
        <taxon>Eubacteriales</taxon>
        <taxon>Anaerotalea</taxon>
    </lineage>
</organism>
<dbReference type="InterPro" id="IPR028082">
    <property type="entry name" value="Peripla_BP_I"/>
</dbReference>
<dbReference type="PANTHER" id="PTHR30146">
    <property type="entry name" value="LACI-RELATED TRANSCRIPTIONAL REPRESSOR"/>
    <property type="match status" value="1"/>
</dbReference>
<evidence type="ECO:0000259" key="6">
    <source>
        <dbReference type="PROSITE" id="PS50943"/>
    </source>
</evidence>
<accession>A0A7X5HTG6</accession>
<dbReference type="RefSeq" id="WP_162369074.1">
    <property type="nucleotide sequence ID" value="NZ_JAAEEH010000002.1"/>
</dbReference>
<dbReference type="EMBL" id="JAAEEH010000002">
    <property type="protein sequence ID" value="NDL66343.1"/>
    <property type="molecule type" value="Genomic_DNA"/>
</dbReference>
<comment type="caution">
    <text evidence="7">The sequence shown here is derived from an EMBL/GenBank/DDBJ whole genome shotgun (WGS) entry which is preliminary data.</text>
</comment>
<dbReference type="GO" id="GO:0003700">
    <property type="term" value="F:DNA-binding transcription factor activity"/>
    <property type="evidence" value="ECO:0007669"/>
    <property type="project" value="TreeGrafter"/>
</dbReference>
<dbReference type="InterPro" id="IPR000843">
    <property type="entry name" value="HTH_LacI"/>
</dbReference>
<feature type="domain" description="HTH lacI-type" evidence="5">
    <location>
        <begin position="3"/>
        <end position="57"/>
    </location>
</feature>
<evidence type="ECO:0000256" key="1">
    <source>
        <dbReference type="ARBA" id="ARBA00022491"/>
    </source>
</evidence>
<dbReference type="Proteomes" id="UP000461585">
    <property type="component" value="Unassembled WGS sequence"/>
</dbReference>
<dbReference type="PRINTS" id="PR00036">
    <property type="entry name" value="HTHLACI"/>
</dbReference>
<dbReference type="PROSITE" id="PS50943">
    <property type="entry name" value="HTH_CROC1"/>
    <property type="match status" value="1"/>
</dbReference>
<dbReference type="SMART" id="SM00354">
    <property type="entry name" value="HTH_LACI"/>
    <property type="match status" value="1"/>
</dbReference>
<dbReference type="Pfam" id="PF00356">
    <property type="entry name" value="LacI"/>
    <property type="match status" value="1"/>
</dbReference>
<evidence type="ECO:0000259" key="5">
    <source>
        <dbReference type="PROSITE" id="PS50932"/>
    </source>
</evidence>
<keyword evidence="2" id="KW-0805">Transcription regulation</keyword>